<dbReference type="OrthoDB" id="107347at2"/>
<keyword evidence="1" id="KW-0732">Signal</keyword>
<dbReference type="GO" id="GO:0008233">
    <property type="term" value="F:peptidase activity"/>
    <property type="evidence" value="ECO:0007669"/>
    <property type="project" value="UniProtKB-KW"/>
</dbReference>
<proteinExistence type="predicted"/>
<dbReference type="Pfam" id="PF13650">
    <property type="entry name" value="Asp_protease_2"/>
    <property type="match status" value="1"/>
</dbReference>
<keyword evidence="2" id="KW-0645">Protease</keyword>
<protein>
    <submittedName>
        <fullName evidence="2">Aspartyl protease</fullName>
    </submittedName>
</protein>
<name>A0A1X7G8C3_9SPHN</name>
<keyword evidence="3" id="KW-1185">Reference proteome</keyword>
<dbReference type="InterPro" id="IPR021109">
    <property type="entry name" value="Peptidase_aspartic_dom_sf"/>
</dbReference>
<dbReference type="RefSeq" id="WP_085218082.1">
    <property type="nucleotide sequence ID" value="NZ_LT840185.1"/>
</dbReference>
<dbReference type="EMBL" id="LT840185">
    <property type="protein sequence ID" value="SMF65819.1"/>
    <property type="molecule type" value="Genomic_DNA"/>
</dbReference>
<dbReference type="Proteomes" id="UP000192934">
    <property type="component" value="Chromosome I"/>
</dbReference>
<gene>
    <name evidence="2" type="ORF">SAMN06295910_1338</name>
</gene>
<evidence type="ECO:0000256" key="1">
    <source>
        <dbReference type="SAM" id="SignalP"/>
    </source>
</evidence>
<evidence type="ECO:0000313" key="3">
    <source>
        <dbReference type="Proteomes" id="UP000192934"/>
    </source>
</evidence>
<sequence length="295" mass="30375">MGGATAVLAVALAAAPVGSAGPTPAACARIETARQQPLLNIPFRTVDGRIYVDAQVNGKGPFVFAIDTGASGMGRADASLVAALALPLSGSGETSDGIATAPVAKTRLATLDLGGFVRRDLEVITRDYASKTAPEAAFAGIVGRDFFADGLLVIDYPRRTLTFSRAASLAPGDRGVLGYSRAFRVPVTIGAVETEGNLDTGANVTFVLPTPLFDRIGGGAVTPAGEGTLTNTKIDTGRAMLRGPVRIGAAEQSNVEVRVSDRYPELLVGAHALEHFAILIDQRTKSVALCPSTGD</sequence>
<feature type="chain" id="PRO_5012010449" evidence="1">
    <location>
        <begin position="21"/>
        <end position="295"/>
    </location>
</feature>
<feature type="signal peptide" evidence="1">
    <location>
        <begin position="1"/>
        <end position="20"/>
    </location>
</feature>
<dbReference type="AlphaFoldDB" id="A0A1X7G8C3"/>
<keyword evidence="2" id="KW-0378">Hydrolase</keyword>
<evidence type="ECO:0000313" key="2">
    <source>
        <dbReference type="EMBL" id="SMF65819.1"/>
    </source>
</evidence>
<dbReference type="Gene3D" id="2.40.70.10">
    <property type="entry name" value="Acid Proteases"/>
    <property type="match status" value="2"/>
</dbReference>
<reference evidence="3" key="1">
    <citation type="submission" date="2017-04" db="EMBL/GenBank/DDBJ databases">
        <authorList>
            <person name="Varghese N."/>
            <person name="Submissions S."/>
        </authorList>
    </citation>
    <scope>NUCLEOTIDE SEQUENCE [LARGE SCALE GENOMIC DNA]</scope>
    <source>
        <strain evidence="3">Dd16</strain>
    </source>
</reference>
<accession>A0A1X7G8C3</accession>
<dbReference type="GO" id="GO:0006508">
    <property type="term" value="P:proteolysis"/>
    <property type="evidence" value="ECO:0007669"/>
    <property type="project" value="UniProtKB-KW"/>
</dbReference>
<dbReference type="STRING" id="941907.SAMN06295910_1338"/>
<organism evidence="2 3">
    <name type="scientific">Allosphingosinicella indica</name>
    <dbReference type="NCBI Taxonomy" id="941907"/>
    <lineage>
        <taxon>Bacteria</taxon>
        <taxon>Pseudomonadati</taxon>
        <taxon>Pseudomonadota</taxon>
        <taxon>Alphaproteobacteria</taxon>
        <taxon>Sphingomonadales</taxon>
        <taxon>Sphingomonadaceae</taxon>
        <taxon>Allosphingosinicella</taxon>
    </lineage>
</organism>